<evidence type="ECO:0000313" key="1">
    <source>
        <dbReference type="EMBL" id="MDN4595126.1"/>
    </source>
</evidence>
<gene>
    <name evidence="1" type="ORF">NWF35_14745</name>
</gene>
<keyword evidence="2" id="KW-1185">Reference proteome</keyword>
<comment type="caution">
    <text evidence="1">The sequence shown here is derived from an EMBL/GenBank/DDBJ whole genome shotgun (WGS) entry which is preliminary data.</text>
</comment>
<sequence length="211" mass="25233">MNYKRRLPIALKELYAVNGLEEWFSRKNRDRIEPLQVLMVETREYWQEEMGLTFEGIPQHLQADEGIPFFIECQGCWCWWVLLTGNEDPPVIVECLEENAQILACERLSDFIFACAWDLTINDRPFVIQGEYHNESEFLAWLRNKWEEKPRTRLSSSIRRYRFGKKDRRLLLWEETRQFFLSADTKTSGEEALRQMEPFAKYVESKNGLHV</sequence>
<evidence type="ECO:0000313" key="2">
    <source>
        <dbReference type="Proteomes" id="UP001174196"/>
    </source>
</evidence>
<reference evidence="1" key="1">
    <citation type="submission" date="2022-08" db="EMBL/GenBank/DDBJ databases">
        <title>Polycladomyces zharkentsis sp. nov., a novel thermophilic CMC and starch-degrading bacterium isolated from a geothermal spring in Kazakhstan.</title>
        <authorList>
            <person name="Mashzhan A."/>
            <person name="Kistaubaeva A."/>
            <person name="Javier-Lopez R."/>
            <person name="Birkeland N.-K."/>
        </authorList>
    </citation>
    <scope>NUCLEOTIDE SEQUENCE</scope>
    <source>
        <strain evidence="1">KSR 13</strain>
    </source>
</reference>
<dbReference type="EMBL" id="JANRHH010000049">
    <property type="protein sequence ID" value="MDN4595126.1"/>
    <property type="molecule type" value="Genomic_DNA"/>
</dbReference>
<proteinExistence type="predicted"/>
<protein>
    <submittedName>
        <fullName evidence="1">Uncharacterized protein</fullName>
    </submittedName>
</protein>
<name>A0ABT8IRP2_9BACL</name>
<accession>A0ABT8IRP2</accession>
<organism evidence="1 2">
    <name type="scientific">Polycladomyces subterraneus</name>
    <dbReference type="NCBI Taxonomy" id="1016997"/>
    <lineage>
        <taxon>Bacteria</taxon>
        <taxon>Bacillati</taxon>
        <taxon>Bacillota</taxon>
        <taxon>Bacilli</taxon>
        <taxon>Bacillales</taxon>
        <taxon>Thermoactinomycetaceae</taxon>
        <taxon>Polycladomyces</taxon>
    </lineage>
</organism>
<dbReference type="RefSeq" id="WP_301240116.1">
    <property type="nucleotide sequence ID" value="NZ_JANRHH010000049.1"/>
</dbReference>
<dbReference type="Proteomes" id="UP001174196">
    <property type="component" value="Unassembled WGS sequence"/>
</dbReference>